<sequence length="2070" mass="227727">MEIVDEVQRSVAQWENGGSERCLQITAAPHANPTDPDCSDVLSTVYQALIVSTLLSWSPKTVLTVDAFILFVQAVLERFPSSSSTSTKSSYVAAFGELLVDIFWSVDAELEEILADIRTVTTAADQANRQGSDAVDKDAVAKAVKSKHDAEADKAMLAGIIRRLLSIEVLDPDVCRERLDLALIADAGLIADKSTFDRKEIRTRTGLFYKQNKFNLLREQSEGYSKLVVELTSCLGPPHSSATGQPVESRAAIEARARPAWERVVGLIGYFDLDPNRALDVILDVFSAHLATHHSFFVSFLSFSPWAPRSKPVNSPDSDEAIAVDPDPPKYRGKTLDDVLSLAEDLSGKSAEDPQLPGPAHGNPSRVLAQVLGFKFAHYQHSEVTEPAPTSLYLMAAILIREDFISLDELYPHIAPTEDGMDESYQRYLAKVKERISSAKLSQLALAAPLESTGSAPSRSRPTASQEANKPSQPKELPNQKVGLLNALLAIGALRPAIAVMTKYPWIVDAYPEIADLMLRVLKHSIGPLYESLFAKDKMPNCAVPRARYGSSGVIPAPEPKRVLTLWAPTPPRTSSIQFVFFFPEWVRRIPVCSSLDDLEDVAEPLLQFVGLHISREPAFITKLLRLARNHLATTATFDHRSSGVLNREHPIQEFWYKALRRYVIPALPLIRANAVCAVEVWNILKLYEITLRWQLYGEWKTSIYQSHPELRCRQIQADRESKSLLRRLSSNTVDSLSSSVAKLAYSDPCIFFANAINQIMAYDNLADVVISALGYVTLMAFDVLCYITLDALATPNKERLKDDGVNIADWLQSLASFTGTLFRRYGADITALIKYIVHQLHNGQTTELIVLRELIWKMAGIEPLPSLSDSQIAAMAGGPTLRIEAVASTTRGSRLELNDIAQKAPRRLGYSLLETNLALPLLIQVAQQRQACIYQAPNAHLKPLASLYDVTHGVLLQYLELLNAPSIISPQEYAQKVVPPLAELSEKYGICAPICMQIVRPILNAALLSAALKMQEKERIASEEAEKRLKAALTAKREPNASTSRVASPSIGDSAAPADGVSETKATNPTDTPMADASLESSDSRVSVGPAPTENPWLPELYALFDDVKRIAPGNAAEVIGPGFYVSFWQLSTYDLTPPGARYEEELVTLRALAQQEDYQANVSERSMDRTKRQNGIQHRDRRSRYTAFVDMLGREYKEQTIARAFTIKRLAREKQHWFAHNPKAAVLASSFIEHCLQPRCLLSPMDADFCAQFIKVVHMQGTPGFSTLMCYDKILGDHIKVVIFSCSEYEAKNYGRFLLGVLTDLSKWFKDEQSFKQDNRTKSGGKITYLPGLQRKWSQKNIVAPEDLITWHDYKTIVKKWHRKLCRCLLDCIETGEFMHVYNAIIVLKEILPVFPVAAVNEFAGNMLHVAMERFLDKETRGDLKILGRAYTASLKKREPIWTAPKPQQRAPAARPANGTEKARGTPSTLSGSPDDGRQRANGPPASTPTAPRAQSNAVNGSSHVSQAQLTSTSTKLAMESIPRPEVVKRVRPEAKTSEQRQDVGIANGAKDEPMQVDVRRPETTPAALPTGPRVPPSERPSRDDNQLQSIPPSGPSNKDISRLSQSSRPPTPTQPLANRPTSARDIPKSPRMGPMDAKASRSEISQVMPPPSIPSQTLSAEKLRENAKQGRGSERSDEKPTQGPVDPVLGTQAWRAVLVEAAVLPVPMGIVVTKSERNGIADKTPGSCLAATCNPMVEMTEDGNLTERKIQIVTERGAAIDMETEKGFANGTVIASATETAEKGSGIVTGTGTGIVEMRRTATERAERNEIPSTVARLLSHPSRRLSTIVVCLPGRIYRVIATCRIQMKEWARGGGPRTMRRKDREQAENEGKGLSIDTKFGDKRIPEGPASGKSLPPTTPSAPRAMATGDASRLTRSDSTSGRDREWKPRDPPPNAPTGPANSGGVTATQEPSHGSLGSLRSRIGDKELPRAPAQASSDYRLEAGADRKPDSARDEERDGSRKRTLSERDKDSGESPLNPNEVMAQPPKRPRINRNRYSAVPAHGLAKKLLPIDPQAEKTRAGRNN</sequence>
<keyword evidence="4" id="KW-0539">Nucleus</keyword>
<feature type="region of interest" description="Disordered" evidence="5">
    <location>
        <begin position="1440"/>
        <end position="1690"/>
    </location>
</feature>
<dbReference type="GO" id="GO:0000445">
    <property type="term" value="C:THO complex part of transcription export complex"/>
    <property type="evidence" value="ECO:0007669"/>
    <property type="project" value="TreeGrafter"/>
</dbReference>
<feature type="compositionally biased region" description="Basic and acidic residues" evidence="5">
    <location>
        <begin position="1552"/>
        <end position="1565"/>
    </location>
</feature>
<dbReference type="Pfam" id="PF11732">
    <property type="entry name" value="Thoc2"/>
    <property type="match status" value="1"/>
</dbReference>
<comment type="similarity">
    <text evidence="2">Belongs to the THOC2 family.</text>
</comment>
<proteinExistence type="inferred from homology"/>
<dbReference type="PANTHER" id="PTHR21597">
    <property type="entry name" value="THO2 PROTEIN"/>
    <property type="match status" value="1"/>
</dbReference>
<comment type="caution">
    <text evidence="9">The sequence shown here is derived from an EMBL/GenBank/DDBJ whole genome shotgun (WGS) entry which is preliminary data.</text>
</comment>
<evidence type="ECO:0000256" key="3">
    <source>
        <dbReference type="ARBA" id="ARBA00019596"/>
    </source>
</evidence>
<evidence type="ECO:0000256" key="4">
    <source>
        <dbReference type="ARBA" id="ARBA00023242"/>
    </source>
</evidence>
<evidence type="ECO:0000259" key="7">
    <source>
        <dbReference type="Pfam" id="PF11732"/>
    </source>
</evidence>
<feature type="compositionally biased region" description="Basic and acidic residues" evidence="5">
    <location>
        <begin position="1984"/>
        <end position="2018"/>
    </location>
</feature>
<feature type="region of interest" description="Disordered" evidence="5">
    <location>
        <begin position="450"/>
        <end position="478"/>
    </location>
</feature>
<feature type="compositionally biased region" description="Basic and acidic residues" evidence="5">
    <location>
        <begin position="2060"/>
        <end position="2070"/>
    </location>
</feature>
<feature type="compositionally biased region" description="Basic and acidic residues" evidence="5">
    <location>
        <begin position="1528"/>
        <end position="1544"/>
    </location>
</feature>
<dbReference type="InterPro" id="IPR040007">
    <property type="entry name" value="Tho2"/>
</dbReference>
<feature type="compositionally biased region" description="Low complexity" evidence="5">
    <location>
        <begin position="1446"/>
        <end position="1459"/>
    </location>
</feature>
<name>A0A8H7P4P0_9APHY</name>
<feature type="compositionally biased region" description="Polar residues" evidence="5">
    <location>
        <begin position="1589"/>
        <end position="1601"/>
    </location>
</feature>
<feature type="region of interest" description="Disordered" evidence="5">
    <location>
        <begin position="312"/>
        <end position="331"/>
    </location>
</feature>
<evidence type="ECO:0000256" key="2">
    <source>
        <dbReference type="ARBA" id="ARBA00007857"/>
    </source>
</evidence>
<dbReference type="InterPro" id="IPR021418">
    <property type="entry name" value="THO_THOC2_C"/>
</dbReference>
<comment type="subcellular location">
    <subcellularLocation>
        <location evidence="1">Nucleus</location>
    </subcellularLocation>
</comment>
<dbReference type="InterPro" id="IPR032302">
    <property type="entry name" value="THOC2_N"/>
</dbReference>
<dbReference type="EMBL" id="JADOXO010000059">
    <property type="protein sequence ID" value="KAF9816329.1"/>
    <property type="molecule type" value="Genomic_DNA"/>
</dbReference>
<evidence type="ECO:0000313" key="10">
    <source>
        <dbReference type="Proteomes" id="UP000639403"/>
    </source>
</evidence>
<dbReference type="InterPro" id="IPR021726">
    <property type="entry name" value="THO_THOC2_N"/>
</dbReference>
<dbReference type="GO" id="GO:0006406">
    <property type="term" value="P:mRNA export from nucleus"/>
    <property type="evidence" value="ECO:0007669"/>
    <property type="project" value="InterPro"/>
</dbReference>
<evidence type="ECO:0000256" key="5">
    <source>
        <dbReference type="SAM" id="MobiDB-lite"/>
    </source>
</evidence>
<dbReference type="GO" id="GO:0003729">
    <property type="term" value="F:mRNA binding"/>
    <property type="evidence" value="ECO:0007669"/>
    <property type="project" value="TreeGrafter"/>
</dbReference>
<reference evidence="9" key="2">
    <citation type="journal article" name="Front. Microbiol.">
        <title>Degradative Capacity of Two Strains of Rhodonia placenta: From Phenotype to Genotype.</title>
        <authorList>
            <person name="Kolle M."/>
            <person name="Horta M.A.C."/>
            <person name="Nowrousian M."/>
            <person name="Ohm R.A."/>
            <person name="Benz J.P."/>
            <person name="Pilgard A."/>
        </authorList>
    </citation>
    <scope>NUCLEOTIDE SEQUENCE</scope>
    <source>
        <strain evidence="9">FPRL280</strain>
    </source>
</reference>
<feature type="compositionally biased region" description="Basic and acidic residues" evidence="5">
    <location>
        <begin position="1917"/>
        <end position="1935"/>
    </location>
</feature>
<feature type="compositionally biased region" description="Basic and acidic residues" evidence="5">
    <location>
        <begin position="1866"/>
        <end position="1875"/>
    </location>
</feature>
<evidence type="ECO:0000259" key="6">
    <source>
        <dbReference type="Pfam" id="PF11262"/>
    </source>
</evidence>
<evidence type="ECO:0000259" key="8">
    <source>
        <dbReference type="Pfam" id="PF16134"/>
    </source>
</evidence>
<protein>
    <recommendedName>
        <fullName evidence="3">THO complex subunit 2</fullName>
    </recommendedName>
</protein>
<dbReference type="Pfam" id="PF11262">
    <property type="entry name" value="Tho2"/>
    <property type="match status" value="1"/>
</dbReference>
<feature type="compositionally biased region" description="Polar residues" evidence="5">
    <location>
        <begin position="452"/>
        <end position="472"/>
    </location>
</feature>
<feature type="region of interest" description="Disordered" evidence="5">
    <location>
        <begin position="1033"/>
        <end position="1093"/>
    </location>
</feature>
<feature type="domain" description="THO complex subunitTHOC2 C-terminal" evidence="6">
    <location>
        <begin position="1119"/>
        <end position="1437"/>
    </location>
</feature>
<dbReference type="Proteomes" id="UP000639403">
    <property type="component" value="Unassembled WGS sequence"/>
</dbReference>
<feature type="domain" description="THO complex subunitTHOC2 N-terminal" evidence="7">
    <location>
        <begin position="741"/>
        <end position="816"/>
    </location>
</feature>
<reference evidence="9" key="1">
    <citation type="submission" date="2020-11" db="EMBL/GenBank/DDBJ databases">
        <authorList>
            <person name="Koelle M."/>
            <person name="Horta M.A.C."/>
            <person name="Nowrousian M."/>
            <person name="Ohm R.A."/>
            <person name="Benz P."/>
            <person name="Pilgard A."/>
        </authorList>
    </citation>
    <scope>NUCLEOTIDE SEQUENCE</scope>
    <source>
        <strain evidence="9">FPRL280</strain>
    </source>
</reference>
<evidence type="ECO:0000313" key="9">
    <source>
        <dbReference type="EMBL" id="KAF9816329.1"/>
    </source>
</evidence>
<organism evidence="9 10">
    <name type="scientific">Rhodonia placenta</name>
    <dbReference type="NCBI Taxonomy" id="104341"/>
    <lineage>
        <taxon>Eukaryota</taxon>
        <taxon>Fungi</taxon>
        <taxon>Dikarya</taxon>
        <taxon>Basidiomycota</taxon>
        <taxon>Agaricomycotina</taxon>
        <taxon>Agaricomycetes</taxon>
        <taxon>Polyporales</taxon>
        <taxon>Adustoporiaceae</taxon>
        <taxon>Rhodonia</taxon>
    </lineage>
</organism>
<dbReference type="Pfam" id="PF16134">
    <property type="entry name" value="THOC2_N"/>
    <property type="match status" value="1"/>
</dbReference>
<dbReference type="GO" id="GO:0006397">
    <property type="term" value="P:mRNA processing"/>
    <property type="evidence" value="ECO:0007669"/>
    <property type="project" value="InterPro"/>
</dbReference>
<feature type="domain" description="THO complex subunit 2 N-terminal" evidence="8">
    <location>
        <begin position="11"/>
        <end position="735"/>
    </location>
</feature>
<feature type="compositionally biased region" description="Basic and acidic residues" evidence="5">
    <location>
        <begin position="1664"/>
        <end position="1683"/>
    </location>
</feature>
<evidence type="ECO:0000256" key="1">
    <source>
        <dbReference type="ARBA" id="ARBA00004123"/>
    </source>
</evidence>
<dbReference type="PANTHER" id="PTHR21597:SF0">
    <property type="entry name" value="THO COMPLEX SUBUNIT 2"/>
    <property type="match status" value="1"/>
</dbReference>
<feature type="compositionally biased region" description="Polar residues" evidence="5">
    <location>
        <begin position="1490"/>
        <end position="1518"/>
    </location>
</feature>
<feature type="region of interest" description="Disordered" evidence="5">
    <location>
        <begin position="1857"/>
        <end position="2070"/>
    </location>
</feature>
<feature type="compositionally biased region" description="Polar residues" evidence="5">
    <location>
        <begin position="1944"/>
        <end position="1957"/>
    </location>
</feature>
<gene>
    <name evidence="9" type="ORF">IEO21_04194</name>
</gene>
<accession>A0A8H7P4P0</accession>